<protein>
    <submittedName>
        <fullName evidence="1">Uncharacterized protein</fullName>
    </submittedName>
</protein>
<dbReference type="Proteomes" id="UP000639643">
    <property type="component" value="Unassembled WGS sequence"/>
</dbReference>
<comment type="caution">
    <text evidence="1">The sequence shown here is derived from an EMBL/GenBank/DDBJ whole genome shotgun (WGS) entry which is preliminary data.</text>
</comment>
<accession>A0A8H6N6Y5</accession>
<gene>
    <name evidence="1" type="ORF">CMUS01_11343</name>
</gene>
<sequence length="312" mass="34989">MTTDVAKAPEISPFQLFLEANDSDYHTLNEKDEVNRSNVTDDATNGFTIIATLEKAIHGEGANLHSFIGFHFVLAGANEKRRFKSVTITIRFEDEGKPLLDDPEVVSIWPDTEYIWQGMTKEVQDTQSLTGTVKGGAYGGEAALEGRWQREERFVRNTPARLSGVKTLLKRRAGSHKNAMRIRMSENPQEESGVLRELRAGILVRRKREGPHQFRAYVNVQAEADMRYDIVRGLKKVVGAQHVTDPVLFEPGTNFLDVDDVAGINGSVPGIDMVRAYGEAASWTELSSVNRKVRKESGEWKDLTLDEDNRSR</sequence>
<organism evidence="1 2">
    <name type="scientific">Colletotrichum musicola</name>
    <dbReference type="NCBI Taxonomy" id="2175873"/>
    <lineage>
        <taxon>Eukaryota</taxon>
        <taxon>Fungi</taxon>
        <taxon>Dikarya</taxon>
        <taxon>Ascomycota</taxon>
        <taxon>Pezizomycotina</taxon>
        <taxon>Sordariomycetes</taxon>
        <taxon>Hypocreomycetidae</taxon>
        <taxon>Glomerellales</taxon>
        <taxon>Glomerellaceae</taxon>
        <taxon>Colletotrichum</taxon>
        <taxon>Colletotrichum orchidearum species complex</taxon>
    </lineage>
</organism>
<dbReference type="EMBL" id="WIGM01000570">
    <property type="protein sequence ID" value="KAF6821780.1"/>
    <property type="molecule type" value="Genomic_DNA"/>
</dbReference>
<dbReference type="AlphaFoldDB" id="A0A8H6N6Y5"/>
<evidence type="ECO:0000313" key="2">
    <source>
        <dbReference type="Proteomes" id="UP000639643"/>
    </source>
</evidence>
<keyword evidence="2" id="KW-1185">Reference proteome</keyword>
<evidence type="ECO:0000313" key="1">
    <source>
        <dbReference type="EMBL" id="KAF6821780.1"/>
    </source>
</evidence>
<proteinExistence type="predicted"/>
<reference evidence="1" key="1">
    <citation type="journal article" date="2020" name="Phytopathology">
        <title>Genome Sequence Resources of Colletotrichum truncatum, C. plurivorum, C. musicola, and C. sojae: Four Species Pathogenic to Soybean (Glycine max).</title>
        <authorList>
            <person name="Rogerio F."/>
            <person name="Boufleur T.R."/>
            <person name="Ciampi-Guillardi M."/>
            <person name="Sukno S.A."/>
            <person name="Thon M.R."/>
            <person name="Massola Junior N.S."/>
            <person name="Baroncelli R."/>
        </authorList>
    </citation>
    <scope>NUCLEOTIDE SEQUENCE</scope>
    <source>
        <strain evidence="1">LFN0074</strain>
    </source>
</reference>
<dbReference type="OrthoDB" id="3796612at2759"/>
<name>A0A8H6N6Y5_9PEZI</name>